<dbReference type="InterPro" id="IPR003593">
    <property type="entry name" value="AAA+_ATPase"/>
</dbReference>
<proteinExistence type="predicted"/>
<dbReference type="EMBL" id="CP058316">
    <property type="protein sequence ID" value="QLD10428.1"/>
    <property type="molecule type" value="Genomic_DNA"/>
</dbReference>
<dbReference type="Proteomes" id="UP000509638">
    <property type="component" value="Chromosome"/>
</dbReference>
<sequence length="254" mass="27258">MPTPDLPVSLAGVDVTYPDGTRALSNVGVDVRDGEIFGVIGESGAGKSTLLGLLTGELTASSGAVSVLGTDPARLSPPELRALRRRIGVVFQGVHLLANRTVRENVAVQLAVGTPRRTPADRREHRSRVEEAVRFVGLDGKLDAYPAQLSGGQRQRVGIARALVSRPRLLLCDEPTSSLDATTTDGVLELLREARDRFGTTVVVVTHDLAVVRRICDRVALFESGVLREVLTVGPAVERERGSYLDRARRELGA</sequence>
<evidence type="ECO:0000256" key="1">
    <source>
        <dbReference type="ARBA" id="ARBA00022741"/>
    </source>
</evidence>
<accession>A0A7D5EWA0</accession>
<dbReference type="Gene3D" id="3.40.50.300">
    <property type="entry name" value="P-loop containing nucleotide triphosphate hydrolases"/>
    <property type="match status" value="1"/>
</dbReference>
<dbReference type="InterPro" id="IPR017871">
    <property type="entry name" value="ABC_transporter-like_CS"/>
</dbReference>
<dbReference type="SMART" id="SM00382">
    <property type="entry name" value="AAA"/>
    <property type="match status" value="1"/>
</dbReference>
<dbReference type="InterPro" id="IPR027417">
    <property type="entry name" value="P-loop_NTPase"/>
</dbReference>
<dbReference type="SUPFAM" id="SSF52540">
    <property type="entry name" value="P-loop containing nucleoside triphosphate hydrolases"/>
    <property type="match status" value="1"/>
</dbReference>
<dbReference type="PROSITE" id="PS00211">
    <property type="entry name" value="ABC_TRANSPORTER_1"/>
    <property type="match status" value="1"/>
</dbReference>
<dbReference type="GO" id="GO:0016887">
    <property type="term" value="F:ATP hydrolysis activity"/>
    <property type="evidence" value="ECO:0007669"/>
    <property type="project" value="InterPro"/>
</dbReference>
<organism evidence="4 5">
    <name type="scientific">Microbacterium oleivorans</name>
    <dbReference type="NCBI Taxonomy" id="273677"/>
    <lineage>
        <taxon>Bacteria</taxon>
        <taxon>Bacillati</taxon>
        <taxon>Actinomycetota</taxon>
        <taxon>Actinomycetes</taxon>
        <taxon>Micrococcales</taxon>
        <taxon>Microbacteriaceae</taxon>
        <taxon>Microbacterium</taxon>
    </lineage>
</organism>
<dbReference type="InterPro" id="IPR003439">
    <property type="entry name" value="ABC_transporter-like_ATP-bd"/>
</dbReference>
<keyword evidence="2 4" id="KW-0067">ATP-binding</keyword>
<dbReference type="RefSeq" id="WP_178009520.1">
    <property type="nucleotide sequence ID" value="NZ_CP058316.1"/>
</dbReference>
<dbReference type="GO" id="GO:0022857">
    <property type="term" value="F:transmembrane transporter activity"/>
    <property type="evidence" value="ECO:0007669"/>
    <property type="project" value="TreeGrafter"/>
</dbReference>
<evidence type="ECO:0000313" key="5">
    <source>
        <dbReference type="Proteomes" id="UP000509638"/>
    </source>
</evidence>
<dbReference type="Pfam" id="PF00005">
    <property type="entry name" value="ABC_tran"/>
    <property type="match status" value="1"/>
</dbReference>
<gene>
    <name evidence="4" type="ORF">HW566_00665</name>
</gene>
<dbReference type="GO" id="GO:0005524">
    <property type="term" value="F:ATP binding"/>
    <property type="evidence" value="ECO:0007669"/>
    <property type="project" value="UniProtKB-KW"/>
</dbReference>
<name>A0A7D5EWA0_9MICO</name>
<evidence type="ECO:0000259" key="3">
    <source>
        <dbReference type="PROSITE" id="PS50893"/>
    </source>
</evidence>
<dbReference type="GO" id="GO:0005886">
    <property type="term" value="C:plasma membrane"/>
    <property type="evidence" value="ECO:0007669"/>
    <property type="project" value="TreeGrafter"/>
</dbReference>
<keyword evidence="1" id="KW-0547">Nucleotide-binding</keyword>
<dbReference type="PANTHER" id="PTHR24220">
    <property type="entry name" value="IMPORT ATP-BINDING PROTEIN"/>
    <property type="match status" value="1"/>
</dbReference>
<protein>
    <submittedName>
        <fullName evidence="4">ATP-binding cassette domain-containing protein</fullName>
    </submittedName>
</protein>
<dbReference type="AlphaFoldDB" id="A0A7D5EWA0"/>
<dbReference type="InterPro" id="IPR015854">
    <property type="entry name" value="ABC_transpr_LolD-like"/>
</dbReference>
<dbReference type="PROSITE" id="PS50893">
    <property type="entry name" value="ABC_TRANSPORTER_2"/>
    <property type="match status" value="1"/>
</dbReference>
<evidence type="ECO:0000313" key="4">
    <source>
        <dbReference type="EMBL" id="QLD10428.1"/>
    </source>
</evidence>
<reference evidence="4 5" key="1">
    <citation type="submission" date="2020-06" db="EMBL/GenBank/DDBJ databases">
        <authorList>
            <person name="Jo H."/>
        </authorList>
    </citation>
    <scope>NUCLEOTIDE SEQUENCE [LARGE SCALE GENOMIC DNA]</scope>
    <source>
        <strain evidence="4 5">I46</strain>
    </source>
</reference>
<evidence type="ECO:0000256" key="2">
    <source>
        <dbReference type="ARBA" id="ARBA00022840"/>
    </source>
</evidence>
<feature type="domain" description="ABC transporter" evidence="3">
    <location>
        <begin position="8"/>
        <end position="249"/>
    </location>
</feature>